<name>A0A1I3DZM3_9FLAO</name>
<dbReference type="PANTHER" id="PTHR42852">
    <property type="entry name" value="THIOL:DISULFIDE INTERCHANGE PROTEIN DSBE"/>
    <property type="match status" value="1"/>
</dbReference>
<organism evidence="3 4">
    <name type="scientific">Halpernia frigidisoli</name>
    <dbReference type="NCBI Taxonomy" id="1125876"/>
    <lineage>
        <taxon>Bacteria</taxon>
        <taxon>Pseudomonadati</taxon>
        <taxon>Bacteroidota</taxon>
        <taxon>Flavobacteriia</taxon>
        <taxon>Flavobacteriales</taxon>
        <taxon>Weeksellaceae</taxon>
        <taxon>Chryseobacterium group</taxon>
        <taxon>Halpernia</taxon>
    </lineage>
</organism>
<proteinExistence type="predicted"/>
<dbReference type="STRING" id="1125876.SAMN05443292_0795"/>
<evidence type="ECO:0000259" key="2">
    <source>
        <dbReference type="PROSITE" id="PS51352"/>
    </source>
</evidence>
<evidence type="ECO:0000313" key="4">
    <source>
        <dbReference type="Proteomes" id="UP000198931"/>
    </source>
</evidence>
<dbReference type="Pfam" id="PF00085">
    <property type="entry name" value="Thioredoxin"/>
    <property type="match status" value="1"/>
</dbReference>
<evidence type="ECO:0000313" key="3">
    <source>
        <dbReference type="EMBL" id="SFH92182.1"/>
    </source>
</evidence>
<sequence length="192" mass="21680">MRKLILSVLVLGALSACKKEKKIVENNDEIKDSTMAVTTPQVSTASINLKEFSPAQVSDYLKNKENDTLYVTNFFATWCGPCMAEIPHFKEKIAELKGQPVKFTFVDIDEKSDWDGAVKTFAAKNDLQDHIILVDNKKLDPAFFKSTFEKWDGQAIPYTIMKKGKRTEETLGNMSAEMLDQKLASFISEKKN</sequence>
<protein>
    <submittedName>
        <fullName evidence="3">Thiol-disulfide isomerase or thioredoxin</fullName>
    </submittedName>
</protein>
<accession>A0A1I3DZM3</accession>
<dbReference type="InterPro" id="IPR036249">
    <property type="entry name" value="Thioredoxin-like_sf"/>
</dbReference>
<dbReference type="CDD" id="cd02966">
    <property type="entry name" value="TlpA_like_family"/>
    <property type="match status" value="1"/>
</dbReference>
<dbReference type="PANTHER" id="PTHR42852:SF13">
    <property type="entry name" value="PROTEIN DIPZ"/>
    <property type="match status" value="1"/>
</dbReference>
<dbReference type="InterPro" id="IPR013766">
    <property type="entry name" value="Thioredoxin_domain"/>
</dbReference>
<dbReference type="AlphaFoldDB" id="A0A1I3DZM3"/>
<dbReference type="InterPro" id="IPR050553">
    <property type="entry name" value="Thioredoxin_ResA/DsbE_sf"/>
</dbReference>
<dbReference type="Gene3D" id="3.40.30.10">
    <property type="entry name" value="Glutaredoxin"/>
    <property type="match status" value="1"/>
</dbReference>
<keyword evidence="3" id="KW-0413">Isomerase</keyword>
<dbReference type="Proteomes" id="UP000198931">
    <property type="component" value="Unassembled WGS sequence"/>
</dbReference>
<dbReference type="PROSITE" id="PS51257">
    <property type="entry name" value="PROKAR_LIPOPROTEIN"/>
    <property type="match status" value="1"/>
</dbReference>
<keyword evidence="1" id="KW-0676">Redox-active center</keyword>
<dbReference type="EMBL" id="FOQT01000001">
    <property type="protein sequence ID" value="SFH92182.1"/>
    <property type="molecule type" value="Genomic_DNA"/>
</dbReference>
<dbReference type="GO" id="GO:0016853">
    <property type="term" value="F:isomerase activity"/>
    <property type="evidence" value="ECO:0007669"/>
    <property type="project" value="UniProtKB-KW"/>
</dbReference>
<dbReference type="OrthoDB" id="9815205at2"/>
<dbReference type="PROSITE" id="PS00194">
    <property type="entry name" value="THIOREDOXIN_1"/>
    <property type="match status" value="1"/>
</dbReference>
<gene>
    <name evidence="3" type="ORF">SAMN05443292_0795</name>
</gene>
<dbReference type="InterPro" id="IPR017937">
    <property type="entry name" value="Thioredoxin_CS"/>
</dbReference>
<reference evidence="3 4" key="1">
    <citation type="submission" date="2016-10" db="EMBL/GenBank/DDBJ databases">
        <authorList>
            <person name="de Groot N.N."/>
        </authorList>
    </citation>
    <scope>NUCLEOTIDE SEQUENCE [LARGE SCALE GENOMIC DNA]</scope>
    <source>
        <strain evidence="3 4">DSM 26000</strain>
    </source>
</reference>
<dbReference type="SUPFAM" id="SSF52833">
    <property type="entry name" value="Thioredoxin-like"/>
    <property type="match status" value="1"/>
</dbReference>
<feature type="domain" description="Thioredoxin" evidence="2">
    <location>
        <begin position="33"/>
        <end position="184"/>
    </location>
</feature>
<keyword evidence="4" id="KW-1185">Reference proteome</keyword>
<dbReference type="RefSeq" id="WP_090078832.1">
    <property type="nucleotide sequence ID" value="NZ_FOQT01000001.1"/>
</dbReference>
<evidence type="ECO:0000256" key="1">
    <source>
        <dbReference type="ARBA" id="ARBA00023284"/>
    </source>
</evidence>
<dbReference type="PROSITE" id="PS51352">
    <property type="entry name" value="THIOREDOXIN_2"/>
    <property type="match status" value="1"/>
</dbReference>